<dbReference type="CDD" id="cd20070">
    <property type="entry name" value="5TM_YidC_Alb3"/>
    <property type="match status" value="1"/>
</dbReference>
<dbReference type="PANTHER" id="PTHR12428:SF65">
    <property type="entry name" value="CYTOCHROME C OXIDASE ASSEMBLY PROTEIN COX18, MITOCHONDRIAL"/>
    <property type="match status" value="1"/>
</dbReference>
<evidence type="ECO:0000256" key="2">
    <source>
        <dbReference type="ARBA" id="ARBA00010527"/>
    </source>
</evidence>
<accession>A0A9D9NFQ9</accession>
<dbReference type="NCBIfam" id="TIGR03592">
    <property type="entry name" value="yidC_oxa1_cterm"/>
    <property type="match status" value="1"/>
</dbReference>
<organism evidence="17 18">
    <name type="scientific">Candidatus Merdivivens pullicola</name>
    <dbReference type="NCBI Taxonomy" id="2840872"/>
    <lineage>
        <taxon>Bacteria</taxon>
        <taxon>Pseudomonadati</taxon>
        <taxon>Bacteroidota</taxon>
        <taxon>Bacteroidia</taxon>
        <taxon>Bacteroidales</taxon>
        <taxon>Muribaculaceae</taxon>
        <taxon>Muribaculaceae incertae sedis</taxon>
        <taxon>Candidatus Merdivivens</taxon>
    </lineage>
</organism>
<dbReference type="InterPro" id="IPR038221">
    <property type="entry name" value="YidC_periplasmic_sf"/>
</dbReference>
<dbReference type="InterPro" id="IPR047196">
    <property type="entry name" value="YidC_ALB_C"/>
</dbReference>
<gene>
    <name evidence="13 17" type="primary">yidC</name>
    <name evidence="17" type="ORF">IAB81_00800</name>
</gene>
<feature type="domain" description="Membrane insertase YidC N-terminal" evidence="16">
    <location>
        <begin position="99"/>
        <end position="359"/>
    </location>
</feature>
<reference evidence="17" key="1">
    <citation type="submission" date="2020-10" db="EMBL/GenBank/DDBJ databases">
        <authorList>
            <person name="Gilroy R."/>
        </authorList>
    </citation>
    <scope>NUCLEOTIDE SEQUENCE</scope>
    <source>
        <strain evidence="17">B1-8020</strain>
    </source>
</reference>
<keyword evidence="7 13" id="KW-0653">Protein transport</keyword>
<dbReference type="AlphaFoldDB" id="A0A9D9NFQ9"/>
<comment type="similarity">
    <text evidence="2 13">Belongs to the OXA1/ALB3/YidC family. Type 1 subfamily.</text>
</comment>
<evidence type="ECO:0000259" key="16">
    <source>
        <dbReference type="Pfam" id="PF14849"/>
    </source>
</evidence>
<evidence type="ECO:0000256" key="14">
    <source>
        <dbReference type="SAM" id="MobiDB-lite"/>
    </source>
</evidence>
<feature type="transmembrane region" description="Helical" evidence="13">
    <location>
        <begin position="539"/>
        <end position="556"/>
    </location>
</feature>
<dbReference type="PANTHER" id="PTHR12428">
    <property type="entry name" value="OXA1"/>
    <property type="match status" value="1"/>
</dbReference>
<comment type="caution">
    <text evidence="17">The sequence shown here is derived from an EMBL/GenBank/DDBJ whole genome shotgun (WGS) entry which is preliminary data.</text>
</comment>
<evidence type="ECO:0000256" key="1">
    <source>
        <dbReference type="ARBA" id="ARBA00004429"/>
    </source>
</evidence>
<evidence type="ECO:0000256" key="12">
    <source>
        <dbReference type="ARBA" id="ARBA00033342"/>
    </source>
</evidence>
<feature type="transmembrane region" description="Helical" evidence="13">
    <location>
        <begin position="500"/>
        <end position="519"/>
    </location>
</feature>
<evidence type="ECO:0000259" key="15">
    <source>
        <dbReference type="Pfam" id="PF02096"/>
    </source>
</evidence>
<keyword evidence="5 13" id="KW-1003">Cell membrane</keyword>
<dbReference type="Pfam" id="PF02096">
    <property type="entry name" value="60KD_IMP"/>
    <property type="match status" value="1"/>
</dbReference>
<evidence type="ECO:0000256" key="4">
    <source>
        <dbReference type="ARBA" id="ARBA00022448"/>
    </source>
</evidence>
<feature type="compositionally biased region" description="Basic and acidic residues" evidence="14">
    <location>
        <begin position="622"/>
        <end position="632"/>
    </location>
</feature>
<dbReference type="PRINTS" id="PR00701">
    <property type="entry name" value="60KDINNERMP"/>
</dbReference>
<evidence type="ECO:0000256" key="3">
    <source>
        <dbReference type="ARBA" id="ARBA00015325"/>
    </source>
</evidence>
<evidence type="ECO:0000256" key="8">
    <source>
        <dbReference type="ARBA" id="ARBA00022989"/>
    </source>
</evidence>
<dbReference type="NCBIfam" id="NF002356">
    <property type="entry name" value="PRK01318.2-3"/>
    <property type="match status" value="1"/>
</dbReference>
<dbReference type="HAMAP" id="MF_01810">
    <property type="entry name" value="YidC_type1"/>
    <property type="match status" value="1"/>
</dbReference>
<dbReference type="GO" id="GO:0051205">
    <property type="term" value="P:protein insertion into membrane"/>
    <property type="evidence" value="ECO:0007669"/>
    <property type="project" value="TreeGrafter"/>
</dbReference>
<feature type="region of interest" description="Disordered" evidence="14">
    <location>
        <begin position="610"/>
        <end position="632"/>
    </location>
</feature>
<proteinExistence type="inferred from homology"/>
<evidence type="ECO:0000313" key="18">
    <source>
        <dbReference type="Proteomes" id="UP000823604"/>
    </source>
</evidence>
<dbReference type="Proteomes" id="UP000823604">
    <property type="component" value="Unassembled WGS sequence"/>
</dbReference>
<feature type="domain" description="Membrane insertase YidC/Oxa/ALB C-terminal" evidence="15">
    <location>
        <begin position="380"/>
        <end position="579"/>
    </location>
</feature>
<dbReference type="EMBL" id="JADIMA010000008">
    <property type="protein sequence ID" value="MBO8472156.1"/>
    <property type="molecule type" value="Genomic_DNA"/>
</dbReference>
<evidence type="ECO:0000256" key="10">
    <source>
        <dbReference type="ARBA" id="ARBA00023186"/>
    </source>
</evidence>
<keyword evidence="4 13" id="KW-0813">Transport</keyword>
<dbReference type="InterPro" id="IPR028055">
    <property type="entry name" value="YidC/Oxa/ALB_C"/>
</dbReference>
<dbReference type="Pfam" id="PF14849">
    <property type="entry name" value="YidC_periplas"/>
    <property type="match status" value="1"/>
</dbReference>
<evidence type="ECO:0000256" key="11">
    <source>
        <dbReference type="ARBA" id="ARBA00033245"/>
    </source>
</evidence>
<dbReference type="Gene3D" id="2.70.98.90">
    <property type="match status" value="1"/>
</dbReference>
<dbReference type="CDD" id="cd19961">
    <property type="entry name" value="EcYidC-like_peri"/>
    <property type="match status" value="1"/>
</dbReference>
<dbReference type="GO" id="GO:0005886">
    <property type="term" value="C:plasma membrane"/>
    <property type="evidence" value="ECO:0007669"/>
    <property type="project" value="UniProtKB-SubCell"/>
</dbReference>
<evidence type="ECO:0000256" key="7">
    <source>
        <dbReference type="ARBA" id="ARBA00022927"/>
    </source>
</evidence>
<sequence>MNKSSIAGFALIGIILLGFSWYNSVQYNKKQREAFVADSIAAAELAEQMRAEQEAYADMADSLASAMSSTDEPEISGGQAAVYKDSLMEKAFRKEAETYTIENDKLKVGFTTKGAQIYSALIKPYYKYDSTALYFVRPGSSAYNIEFFTDQSISTEDLVFDIVEGTDTSVTMRLNFQNGGYVEQRYWLEPESFTLKNNLALVGMDDIIPRNMTSIDMDWGLEVPRIEKAYKTERQYSRMDYKYPGEKKIEKLGKNGRDVVDERVGTKISWFAFQQHFFSAFMVSEKEFSGGEFSMIFREENDPDSTLMTCVANVSVDYEPGQRVDYPFDFYIGPNHYQTLKASGDGFENIVQLGGWLASKINKWVIIPFFNWLHEYIANFGIIILLMTICIKLVLSPLTFKSYSSSAKMGVIKPEIDKLNQKYPKPEDAMKKQQAMMELYKRAGISPMGGCLPMLLQLPILYAMFRFFPTSFELRQQGFLWVDDLSTYDSIWNFGFRVPLLGDHLSLLSLLMAVSMFLYSKINSAQMSSDPSMKGMKFMTLWLMPIMMFFFCNNLSSGLSYYYMLSNIITILQTWVIKRFFIDEDKIHARLAAKAAEPVKKSKFMQRLEAAQKAQEQAMRQQVKEQSKKMRR</sequence>
<dbReference type="InterPro" id="IPR019998">
    <property type="entry name" value="Membr_insert_YidC"/>
</dbReference>
<comment type="subcellular location">
    <subcellularLocation>
        <location evidence="1">Cell inner membrane</location>
        <topology evidence="1">Multi-pass membrane protein</topology>
    </subcellularLocation>
    <subcellularLocation>
        <location evidence="13">Cell membrane</location>
        <topology evidence="13">Multi-pass membrane protein</topology>
    </subcellularLocation>
</comment>
<protein>
    <recommendedName>
        <fullName evidence="3 13">Membrane protein insertase YidC</fullName>
    </recommendedName>
    <alternativeName>
        <fullName evidence="12 13">Foldase YidC</fullName>
    </alternativeName>
    <alternativeName>
        <fullName evidence="13">Membrane protein YidC</fullName>
    </alternativeName>
    <alternativeName>
        <fullName evidence="11 13">membrane integrase YidC</fullName>
    </alternativeName>
</protein>
<feature type="transmembrane region" description="Helical" evidence="13">
    <location>
        <begin position="376"/>
        <end position="395"/>
    </location>
</feature>
<dbReference type="GO" id="GO:0015031">
    <property type="term" value="P:protein transport"/>
    <property type="evidence" value="ECO:0007669"/>
    <property type="project" value="UniProtKB-KW"/>
</dbReference>
<keyword evidence="8 13" id="KW-1133">Transmembrane helix</keyword>
<evidence type="ECO:0000256" key="6">
    <source>
        <dbReference type="ARBA" id="ARBA00022692"/>
    </source>
</evidence>
<dbReference type="NCBIfam" id="TIGR03593">
    <property type="entry name" value="yidC_nterm"/>
    <property type="match status" value="1"/>
</dbReference>
<keyword evidence="6 13" id="KW-0812">Transmembrane</keyword>
<evidence type="ECO:0000256" key="13">
    <source>
        <dbReference type="HAMAP-Rule" id="MF_01810"/>
    </source>
</evidence>
<dbReference type="GO" id="GO:0032977">
    <property type="term" value="F:membrane insertase activity"/>
    <property type="evidence" value="ECO:0007669"/>
    <property type="project" value="InterPro"/>
</dbReference>
<comment type="function">
    <text evidence="13">Required for the insertion and/or proper folding and/or complex formation of integral membrane proteins into the membrane. Involved in integration of membrane proteins that insert both dependently and independently of the Sec translocase complex, as well as at least some lipoproteins. Aids folding of multispanning membrane proteins.</text>
</comment>
<evidence type="ECO:0000313" key="17">
    <source>
        <dbReference type="EMBL" id="MBO8472156.1"/>
    </source>
</evidence>
<feature type="transmembrane region" description="Helical" evidence="13">
    <location>
        <begin position="445"/>
        <end position="465"/>
    </location>
</feature>
<keyword evidence="9 13" id="KW-0472">Membrane</keyword>
<comment type="subunit">
    <text evidence="13">Interacts with the Sec translocase complex via SecD. Specifically interacts with transmembrane segments of nascent integral membrane proteins during membrane integration.</text>
</comment>
<dbReference type="InterPro" id="IPR001708">
    <property type="entry name" value="YidC/ALB3/OXA1/COX18"/>
</dbReference>
<evidence type="ECO:0000256" key="5">
    <source>
        <dbReference type="ARBA" id="ARBA00022475"/>
    </source>
</evidence>
<reference evidence="17" key="2">
    <citation type="journal article" date="2021" name="PeerJ">
        <title>Extensive microbial diversity within the chicken gut microbiome revealed by metagenomics and culture.</title>
        <authorList>
            <person name="Gilroy R."/>
            <person name="Ravi A."/>
            <person name="Getino M."/>
            <person name="Pursley I."/>
            <person name="Horton D.L."/>
            <person name="Alikhan N.F."/>
            <person name="Baker D."/>
            <person name="Gharbi K."/>
            <person name="Hall N."/>
            <person name="Watson M."/>
            <person name="Adriaenssens E.M."/>
            <person name="Foster-Nyarko E."/>
            <person name="Jarju S."/>
            <person name="Secka A."/>
            <person name="Antonio M."/>
            <person name="Oren A."/>
            <person name="Chaudhuri R.R."/>
            <person name="La Ragione R."/>
            <person name="Hildebrand F."/>
            <person name="Pallen M.J."/>
        </authorList>
    </citation>
    <scope>NUCLEOTIDE SEQUENCE</scope>
    <source>
        <strain evidence="17">B1-8020</strain>
    </source>
</reference>
<name>A0A9D9NFQ9_9BACT</name>
<evidence type="ECO:0000256" key="9">
    <source>
        <dbReference type="ARBA" id="ARBA00023136"/>
    </source>
</evidence>
<keyword evidence="10 13" id="KW-0143">Chaperone</keyword>
<dbReference type="InterPro" id="IPR028053">
    <property type="entry name" value="Membr_insert_YidC_N"/>
</dbReference>